<sequence>MREIPEKERLQQHLAAFQLNEVFPERLQEHLALYRFEPGEAICAQGEQAEYVFVLVKGKIKVHTTTSEGKTLIISFKTPLEVIGDIEYIRGGENLNTVSAVTPVEMIGVRHRWLRAYGQEAPLLQFLLEIITRKFYSKSVSMSFNLLHPVEVRLASYLLSVSYEPGEEEGPYPGGLTVESLKDTANLIGTSYRHLNRVVQRFCAEGLIERNRGALTVIDRHGLKAIAGRNIYEI</sequence>
<reference evidence="8" key="1">
    <citation type="journal article" date="2019" name="Int. J. Syst. Evol. Microbiol.">
        <title>The Global Catalogue of Microorganisms (GCM) 10K type strain sequencing project: providing services to taxonomists for standard genome sequencing and annotation.</title>
        <authorList>
            <consortium name="The Broad Institute Genomics Platform"/>
            <consortium name="The Broad Institute Genome Sequencing Center for Infectious Disease"/>
            <person name="Wu L."/>
            <person name="Ma J."/>
        </authorList>
    </citation>
    <scope>NUCLEOTIDE SEQUENCE [LARGE SCALE GENOMIC DNA]</scope>
    <source>
        <strain evidence="8">KCTC 3950</strain>
    </source>
</reference>
<organism evidence="7 8">
    <name type="scientific">Paenibacillus gansuensis</name>
    <dbReference type="NCBI Taxonomy" id="306542"/>
    <lineage>
        <taxon>Bacteria</taxon>
        <taxon>Bacillati</taxon>
        <taxon>Bacillota</taxon>
        <taxon>Bacilli</taxon>
        <taxon>Bacillales</taxon>
        <taxon>Paenibacillaceae</taxon>
        <taxon>Paenibacillus</taxon>
    </lineage>
</organism>
<protein>
    <submittedName>
        <fullName evidence="7">Crp/Fnr family transcriptional regulator</fullName>
    </submittedName>
</protein>
<keyword evidence="4" id="KW-0804">Transcription</keyword>
<dbReference type="InterPro" id="IPR018488">
    <property type="entry name" value="cNMP-bd_CS"/>
</dbReference>
<dbReference type="EMBL" id="JBHUME010000015">
    <property type="protein sequence ID" value="MFD2615016.1"/>
    <property type="molecule type" value="Genomic_DNA"/>
</dbReference>
<keyword evidence="1" id="KW-0805">Transcription regulation</keyword>
<proteinExistence type="predicted"/>
<name>A0ABW5PJF5_9BACL</name>
<feature type="domain" description="Cyclic nucleotide-binding" evidence="5">
    <location>
        <begin position="10"/>
        <end position="109"/>
    </location>
</feature>
<dbReference type="InterPro" id="IPR036390">
    <property type="entry name" value="WH_DNA-bd_sf"/>
</dbReference>
<dbReference type="CDD" id="cd00038">
    <property type="entry name" value="CAP_ED"/>
    <property type="match status" value="1"/>
</dbReference>
<evidence type="ECO:0000256" key="2">
    <source>
        <dbReference type="ARBA" id="ARBA00023125"/>
    </source>
</evidence>
<dbReference type="InterPro" id="IPR050397">
    <property type="entry name" value="Env_Response_Regulators"/>
</dbReference>
<dbReference type="InterPro" id="IPR036388">
    <property type="entry name" value="WH-like_DNA-bd_sf"/>
</dbReference>
<dbReference type="PANTHER" id="PTHR24567:SF26">
    <property type="entry name" value="REGULATORY PROTEIN YEIL"/>
    <property type="match status" value="1"/>
</dbReference>
<dbReference type="Proteomes" id="UP001597541">
    <property type="component" value="Unassembled WGS sequence"/>
</dbReference>
<dbReference type="Pfam" id="PF13545">
    <property type="entry name" value="HTH_Crp_2"/>
    <property type="match status" value="1"/>
</dbReference>
<dbReference type="InterPro" id="IPR014710">
    <property type="entry name" value="RmlC-like_jellyroll"/>
</dbReference>
<dbReference type="SMART" id="SM00100">
    <property type="entry name" value="cNMP"/>
    <property type="match status" value="1"/>
</dbReference>
<dbReference type="Gene3D" id="2.60.120.10">
    <property type="entry name" value="Jelly Rolls"/>
    <property type="match status" value="1"/>
</dbReference>
<accession>A0ABW5PJF5</accession>
<comment type="caution">
    <text evidence="7">The sequence shown here is derived from an EMBL/GenBank/DDBJ whole genome shotgun (WGS) entry which is preliminary data.</text>
</comment>
<dbReference type="SUPFAM" id="SSF51206">
    <property type="entry name" value="cAMP-binding domain-like"/>
    <property type="match status" value="1"/>
</dbReference>
<evidence type="ECO:0000256" key="1">
    <source>
        <dbReference type="ARBA" id="ARBA00023015"/>
    </source>
</evidence>
<evidence type="ECO:0000256" key="4">
    <source>
        <dbReference type="ARBA" id="ARBA00023163"/>
    </source>
</evidence>
<dbReference type="PANTHER" id="PTHR24567">
    <property type="entry name" value="CRP FAMILY TRANSCRIPTIONAL REGULATORY PROTEIN"/>
    <property type="match status" value="1"/>
</dbReference>
<dbReference type="InterPro" id="IPR000595">
    <property type="entry name" value="cNMP-bd_dom"/>
</dbReference>
<dbReference type="InterPro" id="IPR012318">
    <property type="entry name" value="HTH_CRP"/>
</dbReference>
<keyword evidence="8" id="KW-1185">Reference proteome</keyword>
<dbReference type="SUPFAM" id="SSF46785">
    <property type="entry name" value="Winged helix' DNA-binding domain"/>
    <property type="match status" value="1"/>
</dbReference>
<evidence type="ECO:0000313" key="7">
    <source>
        <dbReference type="EMBL" id="MFD2615016.1"/>
    </source>
</evidence>
<feature type="domain" description="HTH crp-type" evidence="6">
    <location>
        <begin position="148"/>
        <end position="221"/>
    </location>
</feature>
<dbReference type="PROSITE" id="PS50042">
    <property type="entry name" value="CNMP_BINDING_3"/>
    <property type="match status" value="1"/>
</dbReference>
<evidence type="ECO:0000313" key="8">
    <source>
        <dbReference type="Proteomes" id="UP001597541"/>
    </source>
</evidence>
<dbReference type="PROSITE" id="PS51063">
    <property type="entry name" value="HTH_CRP_2"/>
    <property type="match status" value="1"/>
</dbReference>
<gene>
    <name evidence="7" type="ORF">ACFSUF_21600</name>
</gene>
<evidence type="ECO:0000259" key="6">
    <source>
        <dbReference type="PROSITE" id="PS51063"/>
    </source>
</evidence>
<dbReference type="RefSeq" id="WP_377606482.1">
    <property type="nucleotide sequence ID" value="NZ_JBHUME010000015.1"/>
</dbReference>
<keyword evidence="3" id="KW-0010">Activator</keyword>
<evidence type="ECO:0000256" key="3">
    <source>
        <dbReference type="ARBA" id="ARBA00023159"/>
    </source>
</evidence>
<dbReference type="Pfam" id="PF00027">
    <property type="entry name" value="cNMP_binding"/>
    <property type="match status" value="1"/>
</dbReference>
<dbReference type="PROSITE" id="PS00888">
    <property type="entry name" value="CNMP_BINDING_1"/>
    <property type="match status" value="1"/>
</dbReference>
<evidence type="ECO:0000259" key="5">
    <source>
        <dbReference type="PROSITE" id="PS50042"/>
    </source>
</evidence>
<keyword evidence="2" id="KW-0238">DNA-binding</keyword>
<dbReference type="InterPro" id="IPR018490">
    <property type="entry name" value="cNMP-bd_dom_sf"/>
</dbReference>
<dbReference type="Gene3D" id="1.10.10.10">
    <property type="entry name" value="Winged helix-like DNA-binding domain superfamily/Winged helix DNA-binding domain"/>
    <property type="match status" value="1"/>
</dbReference>